<gene>
    <name evidence="3" type="ORF">AVDCRST_MAG86-1466</name>
</gene>
<dbReference type="AlphaFoldDB" id="A0A6J4V7S8"/>
<sequence length="268" mass="30027">MNLGAYLARVGYGGSLEPTFDTLRDLHRAHLLTIPYENLDIHLYRTLPLDEPYFFDKLVTQRRGGWCFEMNGLFAWALRELGFGVTLLGAKVDRVAGRPMPKPDHLALLVEADGLYLADVGFGDGLLEPVPLSVGRYRQSLFDYELRRSGDWHFCNQPYGAARGFSFDTEPRQLADFSEMCSALQTSPASGFVRVTVCQRFNAEGYTTLRGATLREVTAAGVRERVLESAADFDAVLRRRFGLELPEAYDLWPRIWAGHLAWVAATAG</sequence>
<dbReference type="Gene3D" id="3.30.2140.10">
    <property type="entry name" value="Arylamine N-acetyltransferase"/>
    <property type="match status" value="1"/>
</dbReference>
<dbReference type="PANTHER" id="PTHR11786:SF0">
    <property type="entry name" value="ARYLAMINE N-ACETYLTRANSFERASE 4-RELATED"/>
    <property type="match status" value="1"/>
</dbReference>
<evidence type="ECO:0000256" key="1">
    <source>
        <dbReference type="ARBA" id="ARBA00006547"/>
    </source>
</evidence>
<organism evidence="3">
    <name type="scientific">uncultured Truepera sp</name>
    <dbReference type="NCBI Taxonomy" id="543023"/>
    <lineage>
        <taxon>Bacteria</taxon>
        <taxon>Thermotogati</taxon>
        <taxon>Deinococcota</taxon>
        <taxon>Deinococci</taxon>
        <taxon>Trueperales</taxon>
        <taxon>Trueperaceae</taxon>
        <taxon>Truepera</taxon>
        <taxon>environmental samples</taxon>
    </lineage>
</organism>
<dbReference type="PANTHER" id="PTHR11786">
    <property type="entry name" value="N-HYDROXYARYLAMINE O-ACETYLTRANSFERASE"/>
    <property type="match status" value="1"/>
</dbReference>
<reference evidence="3" key="1">
    <citation type="submission" date="2020-02" db="EMBL/GenBank/DDBJ databases">
        <authorList>
            <person name="Meier V. D."/>
        </authorList>
    </citation>
    <scope>NUCLEOTIDE SEQUENCE</scope>
    <source>
        <strain evidence="3">AVDCRST_MAG86</strain>
    </source>
</reference>
<dbReference type="SUPFAM" id="SSF54001">
    <property type="entry name" value="Cysteine proteinases"/>
    <property type="match status" value="1"/>
</dbReference>
<dbReference type="EMBL" id="CADCWP010000100">
    <property type="protein sequence ID" value="CAA9568844.1"/>
    <property type="molecule type" value="Genomic_DNA"/>
</dbReference>
<evidence type="ECO:0000256" key="2">
    <source>
        <dbReference type="RuleBase" id="RU003452"/>
    </source>
</evidence>
<dbReference type="PRINTS" id="PR01543">
    <property type="entry name" value="ANATRNSFRASE"/>
</dbReference>
<dbReference type="Gene3D" id="2.40.128.150">
    <property type="entry name" value="Cysteine proteinases"/>
    <property type="match status" value="1"/>
</dbReference>
<protein>
    <recommendedName>
        <fullName evidence="4">Arylamine N-acetyltransferase</fullName>
    </recommendedName>
</protein>
<name>A0A6J4V7S8_9DEIN</name>
<accession>A0A6J4V7S8</accession>
<comment type="similarity">
    <text evidence="1 2">Belongs to the arylamine N-acetyltransferase family.</text>
</comment>
<dbReference type="Pfam" id="PF00797">
    <property type="entry name" value="Acetyltransf_2"/>
    <property type="match status" value="1"/>
</dbReference>
<proteinExistence type="inferred from homology"/>
<dbReference type="InterPro" id="IPR001447">
    <property type="entry name" value="Arylamine_N-AcTrfase"/>
</dbReference>
<evidence type="ECO:0008006" key="4">
    <source>
        <dbReference type="Google" id="ProtNLM"/>
    </source>
</evidence>
<dbReference type="GO" id="GO:0016407">
    <property type="term" value="F:acetyltransferase activity"/>
    <property type="evidence" value="ECO:0007669"/>
    <property type="project" value="InterPro"/>
</dbReference>
<evidence type="ECO:0000313" key="3">
    <source>
        <dbReference type="EMBL" id="CAA9568844.1"/>
    </source>
</evidence>
<dbReference type="InterPro" id="IPR038765">
    <property type="entry name" value="Papain-like_cys_pep_sf"/>
</dbReference>